<protein>
    <submittedName>
        <fullName evidence="3">Uncharacterized protein</fullName>
    </submittedName>
</protein>
<dbReference type="EMBL" id="MN738878">
    <property type="protein sequence ID" value="QHT29540.1"/>
    <property type="molecule type" value="Genomic_DNA"/>
</dbReference>
<keyword evidence="2" id="KW-0812">Transmembrane</keyword>
<feature type="region of interest" description="Disordered" evidence="1">
    <location>
        <begin position="33"/>
        <end position="63"/>
    </location>
</feature>
<reference evidence="3" key="1">
    <citation type="journal article" date="2020" name="Nature">
        <title>Giant virus diversity and host interactions through global metagenomics.</title>
        <authorList>
            <person name="Schulz F."/>
            <person name="Roux S."/>
            <person name="Paez-Espino D."/>
            <person name="Jungbluth S."/>
            <person name="Walsh D.A."/>
            <person name="Denef V.J."/>
            <person name="McMahon K.D."/>
            <person name="Konstantinidis K.T."/>
            <person name="Eloe-Fadrosh E.A."/>
            <person name="Kyrpides N.C."/>
            <person name="Woyke T."/>
        </authorList>
    </citation>
    <scope>NUCLEOTIDE SEQUENCE</scope>
    <source>
        <strain evidence="3">GVMAG-M-3300005589-24</strain>
    </source>
</reference>
<proteinExistence type="predicted"/>
<keyword evidence="2" id="KW-1133">Transmembrane helix</keyword>
<name>A0A6C0EMH5_9ZZZZ</name>
<evidence type="ECO:0000256" key="1">
    <source>
        <dbReference type="SAM" id="MobiDB-lite"/>
    </source>
</evidence>
<accession>A0A6C0EMH5</accession>
<evidence type="ECO:0000313" key="3">
    <source>
        <dbReference type="EMBL" id="QHT29540.1"/>
    </source>
</evidence>
<dbReference type="AlphaFoldDB" id="A0A6C0EMH5"/>
<organism evidence="3">
    <name type="scientific">viral metagenome</name>
    <dbReference type="NCBI Taxonomy" id="1070528"/>
    <lineage>
        <taxon>unclassified sequences</taxon>
        <taxon>metagenomes</taxon>
        <taxon>organismal metagenomes</taxon>
    </lineage>
</organism>
<feature type="compositionally biased region" description="Low complexity" evidence="1">
    <location>
        <begin position="39"/>
        <end position="54"/>
    </location>
</feature>
<keyword evidence="2" id="KW-0472">Membrane</keyword>
<evidence type="ECO:0000256" key="2">
    <source>
        <dbReference type="SAM" id="Phobius"/>
    </source>
</evidence>
<sequence length="121" mass="13153">MATRMLVFTVVATMTLVGVVIAIVVLGVFKGHGSKSNRSSTPGSNSHHNNSPSTKLPLPPYNRKDTYISPKKWEIGVITEKPSLASNLCDNKALYPPQDLSPDYGTKMAEDCSCTQFIRSP</sequence>
<feature type="transmembrane region" description="Helical" evidence="2">
    <location>
        <begin position="6"/>
        <end position="29"/>
    </location>
</feature>